<dbReference type="Proteomes" id="UP001194746">
    <property type="component" value="Unassembled WGS sequence"/>
</dbReference>
<protein>
    <submittedName>
        <fullName evidence="1">Uncharacterized protein</fullName>
    </submittedName>
</protein>
<sequence length="193" mass="21100">MLLSCLFQTNGNLSVPIHGTQGAENSNRLALWVVVAFFGCLSVQPKTIGYSPSFARKTDPNMQGGRQSHETVSSAFHPSNSLSIKQIDDRLPSFRTRHNSVMMGGTKQPADQIKDSNLVNSNLAAPGPVRDEKVVPPPGMSNTTSLKRKYSDIEYWLWTITPGPQACYQTLFDAVARLRRALGTSAALLGQRP</sequence>
<reference evidence="1" key="2">
    <citation type="submission" date="2020-02" db="EMBL/GenBank/DDBJ databases">
        <authorList>
            <person name="Gilchrist C.L.M."/>
            <person name="Chooi Y.-H."/>
        </authorList>
    </citation>
    <scope>NUCLEOTIDE SEQUENCE</scope>
    <source>
        <strain evidence="1">MST-FP2251</strain>
    </source>
</reference>
<reference evidence="1" key="1">
    <citation type="journal article" date="2019" name="Beilstein J. Org. Chem.">
        <title>Nanangenines: drimane sesquiterpenoids as the dominant metabolite cohort of a novel Australian fungus, Aspergillus nanangensis.</title>
        <authorList>
            <person name="Lacey H.J."/>
            <person name="Gilchrist C.L.M."/>
            <person name="Crombie A."/>
            <person name="Kalaitzis J.A."/>
            <person name="Vuong D."/>
            <person name="Rutledge P.J."/>
            <person name="Turner P."/>
            <person name="Pitt J.I."/>
            <person name="Lacey E."/>
            <person name="Chooi Y.H."/>
            <person name="Piggott A.M."/>
        </authorList>
    </citation>
    <scope>NUCLEOTIDE SEQUENCE</scope>
    <source>
        <strain evidence="1">MST-FP2251</strain>
    </source>
</reference>
<evidence type="ECO:0000313" key="1">
    <source>
        <dbReference type="EMBL" id="KAF9884072.1"/>
    </source>
</evidence>
<evidence type="ECO:0000313" key="2">
    <source>
        <dbReference type="Proteomes" id="UP001194746"/>
    </source>
</evidence>
<organism evidence="1 2">
    <name type="scientific">Aspergillus nanangensis</name>
    <dbReference type="NCBI Taxonomy" id="2582783"/>
    <lineage>
        <taxon>Eukaryota</taxon>
        <taxon>Fungi</taxon>
        <taxon>Dikarya</taxon>
        <taxon>Ascomycota</taxon>
        <taxon>Pezizomycotina</taxon>
        <taxon>Eurotiomycetes</taxon>
        <taxon>Eurotiomycetidae</taxon>
        <taxon>Eurotiales</taxon>
        <taxon>Aspergillaceae</taxon>
        <taxon>Aspergillus</taxon>
        <taxon>Aspergillus subgen. Circumdati</taxon>
    </lineage>
</organism>
<dbReference type="AlphaFoldDB" id="A0AAD4CE49"/>
<gene>
    <name evidence="1" type="ORF">FE257_002302</name>
</gene>
<accession>A0AAD4CE49</accession>
<proteinExistence type="predicted"/>
<comment type="caution">
    <text evidence="1">The sequence shown here is derived from an EMBL/GenBank/DDBJ whole genome shotgun (WGS) entry which is preliminary data.</text>
</comment>
<dbReference type="EMBL" id="VCAU01000135">
    <property type="protein sequence ID" value="KAF9884072.1"/>
    <property type="molecule type" value="Genomic_DNA"/>
</dbReference>
<name>A0AAD4CE49_ASPNN</name>
<keyword evidence="2" id="KW-1185">Reference proteome</keyword>